<evidence type="ECO:0000256" key="1">
    <source>
        <dbReference type="SAM" id="Phobius"/>
    </source>
</evidence>
<dbReference type="PANTHER" id="PTHR24322">
    <property type="entry name" value="PKSB"/>
    <property type="match status" value="1"/>
</dbReference>
<dbReference type="PRINTS" id="PR00081">
    <property type="entry name" value="GDHRDH"/>
</dbReference>
<keyword evidence="3" id="KW-1185">Reference proteome</keyword>
<dbReference type="SUPFAM" id="SSF51735">
    <property type="entry name" value="NAD(P)-binding Rossmann-fold domains"/>
    <property type="match status" value="1"/>
</dbReference>
<dbReference type="InterPro" id="IPR002347">
    <property type="entry name" value="SDR_fam"/>
</dbReference>
<sequence length="315" mass="35657">MAINNVRTACIYYMQFILLLFLYPIFLIAIVIRELYNRPQESQIKGEVAIITGAARGLGRQIAIELAKRGCHVAVVDILENAAEETATYLKESFNVKSKAYKVDISDHHQLSKFHREVVQDFGDVTILVNNAALLSLSDSNPLDFEEIQKIITVNFTSQLWLNQLFLPRMKLLNRGHIMAISSTSALFPSAFIQIYGPTKSAVRAYMASLRADLQCGRYQIKLTTIMPTFLNTNQYTNDFMRVSGYDKLIPPLDGTMVAQQSVEAMLKGMEEITLPRTLSLVYKLQEFLPTWLRSGLSGPFLPKLNLKELQNQLK</sequence>
<name>A0A1I8NNG2_STOCA</name>
<dbReference type="InterPro" id="IPR036291">
    <property type="entry name" value="NAD(P)-bd_dom_sf"/>
</dbReference>
<reference evidence="2" key="1">
    <citation type="submission" date="2020-05" db="UniProtKB">
        <authorList>
            <consortium name="EnsemblMetazoa"/>
        </authorList>
    </citation>
    <scope>IDENTIFICATION</scope>
    <source>
        <strain evidence="2">USDA</strain>
    </source>
</reference>
<dbReference type="GO" id="GO:0005811">
    <property type="term" value="C:lipid droplet"/>
    <property type="evidence" value="ECO:0007669"/>
    <property type="project" value="TreeGrafter"/>
</dbReference>
<keyword evidence="1" id="KW-0472">Membrane</keyword>
<dbReference type="Pfam" id="PF00106">
    <property type="entry name" value="adh_short"/>
    <property type="match status" value="1"/>
</dbReference>
<dbReference type="Proteomes" id="UP000095300">
    <property type="component" value="Unassembled WGS sequence"/>
</dbReference>
<keyword evidence="1" id="KW-1133">Transmembrane helix</keyword>
<protein>
    <submittedName>
        <fullName evidence="2">Uncharacterized protein</fullName>
    </submittedName>
</protein>
<gene>
    <name evidence="2" type="primary">106086446</name>
</gene>
<accession>A0A1I8NNG2</accession>
<dbReference type="AlphaFoldDB" id="A0A1I8NNG2"/>
<dbReference type="OrthoDB" id="6251714at2759"/>
<dbReference type="GO" id="GO:0016616">
    <property type="term" value="F:oxidoreductase activity, acting on the CH-OH group of donors, NAD or NADP as acceptor"/>
    <property type="evidence" value="ECO:0007669"/>
    <property type="project" value="TreeGrafter"/>
</dbReference>
<proteinExistence type="predicted"/>
<evidence type="ECO:0000313" key="2">
    <source>
        <dbReference type="EnsemblMetazoa" id="SCAU000614-PA"/>
    </source>
</evidence>
<feature type="transmembrane region" description="Helical" evidence="1">
    <location>
        <begin position="12"/>
        <end position="32"/>
    </location>
</feature>
<evidence type="ECO:0000313" key="3">
    <source>
        <dbReference type="Proteomes" id="UP000095300"/>
    </source>
</evidence>
<dbReference type="PANTHER" id="PTHR24322:SF748">
    <property type="entry name" value="FI23927P1-RELATED"/>
    <property type="match status" value="1"/>
</dbReference>
<dbReference type="Gene3D" id="3.40.50.720">
    <property type="entry name" value="NAD(P)-binding Rossmann-like Domain"/>
    <property type="match status" value="1"/>
</dbReference>
<organism evidence="2 3">
    <name type="scientific">Stomoxys calcitrans</name>
    <name type="common">Stable fly</name>
    <name type="synonym">Conops calcitrans</name>
    <dbReference type="NCBI Taxonomy" id="35570"/>
    <lineage>
        <taxon>Eukaryota</taxon>
        <taxon>Metazoa</taxon>
        <taxon>Ecdysozoa</taxon>
        <taxon>Arthropoda</taxon>
        <taxon>Hexapoda</taxon>
        <taxon>Insecta</taxon>
        <taxon>Pterygota</taxon>
        <taxon>Neoptera</taxon>
        <taxon>Endopterygota</taxon>
        <taxon>Diptera</taxon>
        <taxon>Brachycera</taxon>
        <taxon>Muscomorpha</taxon>
        <taxon>Muscoidea</taxon>
        <taxon>Muscidae</taxon>
        <taxon>Stomoxys</taxon>
    </lineage>
</organism>
<dbReference type="KEGG" id="scac:106086446"/>
<dbReference type="EnsemblMetazoa" id="SCAU000614-RA">
    <property type="protein sequence ID" value="SCAU000614-PA"/>
    <property type="gene ID" value="SCAU000614"/>
</dbReference>
<dbReference type="STRING" id="35570.A0A1I8NNG2"/>
<dbReference type="VEuPathDB" id="VectorBase:SCAU000614"/>
<keyword evidence="1" id="KW-0812">Transmembrane</keyword>